<feature type="compositionally biased region" description="Acidic residues" evidence="1">
    <location>
        <begin position="123"/>
        <end position="134"/>
    </location>
</feature>
<name>A0ABR2KX87_9EUKA</name>
<feature type="compositionally biased region" description="Acidic residues" evidence="1">
    <location>
        <begin position="175"/>
        <end position="191"/>
    </location>
</feature>
<dbReference type="InterPro" id="IPR041232">
    <property type="entry name" value="NPL"/>
</dbReference>
<keyword evidence="4" id="KW-1185">Reference proteome</keyword>
<evidence type="ECO:0000256" key="1">
    <source>
        <dbReference type="SAM" id="MobiDB-lite"/>
    </source>
</evidence>
<dbReference type="Gene3D" id="2.60.120.340">
    <property type="entry name" value="Nucleoplasmin core domain"/>
    <property type="match status" value="1"/>
</dbReference>
<organism evidence="3 4">
    <name type="scientific">Tritrichomonas musculus</name>
    <dbReference type="NCBI Taxonomy" id="1915356"/>
    <lineage>
        <taxon>Eukaryota</taxon>
        <taxon>Metamonada</taxon>
        <taxon>Parabasalia</taxon>
        <taxon>Tritrichomonadida</taxon>
        <taxon>Tritrichomonadidae</taxon>
        <taxon>Tritrichomonas</taxon>
    </lineage>
</organism>
<comment type="caution">
    <text evidence="3">The sequence shown here is derived from an EMBL/GenBank/DDBJ whole genome shotgun (WGS) entry which is preliminary data.</text>
</comment>
<accession>A0ABR2KX87</accession>
<evidence type="ECO:0000313" key="3">
    <source>
        <dbReference type="EMBL" id="KAK8895724.1"/>
    </source>
</evidence>
<protein>
    <submittedName>
        <fullName evidence="3">Peptidylprolyl isomerase fpr3</fullName>
    </submittedName>
</protein>
<keyword evidence="3" id="KW-0413">Isomerase</keyword>
<feature type="region of interest" description="Disordered" evidence="1">
    <location>
        <begin position="123"/>
        <end position="205"/>
    </location>
</feature>
<sequence>MNDGSIPSFWGEKIPPQKSIFLDFPPETILRITSFAFGSIESDEPSKITANVNTLLIEDEKSIHGDECDAFKHDQIVLGTLTPNKVEQMQVNIQFSPLDIIEVHNSGSNEVHISGYLDPIGEEFSEEEEEEEEKNDITDPDVVQNRFAAMASNQPPKPVIQKKKKNKKKKKNDNEQNDLNENDNEASENSEDNGKDIDENDDNEE</sequence>
<gene>
    <name evidence="3" type="ORF">M9Y10_013608</name>
</gene>
<dbReference type="EMBL" id="JAPFFF010000002">
    <property type="protein sequence ID" value="KAK8895724.1"/>
    <property type="molecule type" value="Genomic_DNA"/>
</dbReference>
<feature type="domain" description="Nucleoplasmin-like" evidence="2">
    <location>
        <begin position="9"/>
        <end position="117"/>
    </location>
</feature>
<dbReference type="Proteomes" id="UP001470230">
    <property type="component" value="Unassembled WGS sequence"/>
</dbReference>
<dbReference type="GO" id="GO:0016853">
    <property type="term" value="F:isomerase activity"/>
    <property type="evidence" value="ECO:0007669"/>
    <property type="project" value="UniProtKB-KW"/>
</dbReference>
<evidence type="ECO:0000313" key="4">
    <source>
        <dbReference type="Proteomes" id="UP001470230"/>
    </source>
</evidence>
<proteinExistence type="predicted"/>
<dbReference type="Pfam" id="PF17800">
    <property type="entry name" value="NPL"/>
    <property type="match status" value="1"/>
</dbReference>
<reference evidence="3 4" key="1">
    <citation type="submission" date="2024-04" db="EMBL/GenBank/DDBJ databases">
        <title>Tritrichomonas musculus Genome.</title>
        <authorList>
            <person name="Alves-Ferreira E."/>
            <person name="Grigg M."/>
            <person name="Lorenzi H."/>
            <person name="Galac M."/>
        </authorList>
    </citation>
    <scope>NUCLEOTIDE SEQUENCE [LARGE SCALE GENOMIC DNA]</scope>
    <source>
        <strain evidence="3 4">EAF2021</strain>
    </source>
</reference>
<feature type="compositionally biased region" description="Basic residues" evidence="1">
    <location>
        <begin position="160"/>
        <end position="171"/>
    </location>
</feature>
<evidence type="ECO:0000259" key="2">
    <source>
        <dbReference type="Pfam" id="PF17800"/>
    </source>
</evidence>